<proteinExistence type="predicted"/>
<dbReference type="PANTHER" id="PTHR47997:SF75">
    <property type="entry name" value="MYB DOMAIN PROTEIN 55"/>
    <property type="match status" value="1"/>
</dbReference>
<protein>
    <submittedName>
        <fullName evidence="9">Transcription factor WER-like</fullName>
    </submittedName>
</protein>
<dbReference type="GO" id="GO:0005634">
    <property type="term" value="C:nucleus"/>
    <property type="evidence" value="ECO:0007669"/>
    <property type="project" value="UniProtKB-SubCell"/>
</dbReference>
<reference evidence="9" key="1">
    <citation type="submission" date="2020-09" db="EMBL/GenBank/DDBJ databases">
        <title>Genome-Enabled Discovery of Anthraquinone Biosynthesis in Senna tora.</title>
        <authorList>
            <person name="Kang S.-H."/>
            <person name="Pandey R.P."/>
            <person name="Lee C.-M."/>
            <person name="Sim J.-S."/>
            <person name="Jeong J.-T."/>
            <person name="Choi B.-S."/>
            <person name="Jung M."/>
            <person name="Ginzburg D."/>
            <person name="Zhao K."/>
            <person name="Won S.Y."/>
            <person name="Oh T.-J."/>
            <person name="Yu Y."/>
            <person name="Kim N.-H."/>
            <person name="Lee O.R."/>
            <person name="Lee T.-H."/>
            <person name="Bashyal P."/>
            <person name="Kim T.-S."/>
            <person name="Lee W.-H."/>
            <person name="Kawkins C."/>
            <person name="Kim C.-K."/>
            <person name="Kim J.S."/>
            <person name="Ahn B.O."/>
            <person name="Rhee S.Y."/>
            <person name="Sohng J.K."/>
        </authorList>
    </citation>
    <scope>NUCLEOTIDE SEQUENCE</scope>
    <source>
        <tissue evidence="9">Leaf</tissue>
    </source>
</reference>
<evidence type="ECO:0000259" key="7">
    <source>
        <dbReference type="PROSITE" id="PS50090"/>
    </source>
</evidence>
<dbReference type="PROSITE" id="PS50090">
    <property type="entry name" value="MYB_LIKE"/>
    <property type="match status" value="1"/>
</dbReference>
<keyword evidence="2" id="KW-0677">Repeat</keyword>
<evidence type="ECO:0000256" key="6">
    <source>
        <dbReference type="ARBA" id="ARBA00023242"/>
    </source>
</evidence>
<evidence type="ECO:0000313" key="10">
    <source>
        <dbReference type="Proteomes" id="UP000634136"/>
    </source>
</evidence>
<evidence type="ECO:0000256" key="3">
    <source>
        <dbReference type="ARBA" id="ARBA00023015"/>
    </source>
</evidence>
<keyword evidence="3" id="KW-0805">Transcription regulation</keyword>
<evidence type="ECO:0000256" key="4">
    <source>
        <dbReference type="ARBA" id="ARBA00023125"/>
    </source>
</evidence>
<dbReference type="Proteomes" id="UP000634136">
    <property type="component" value="Unassembled WGS sequence"/>
</dbReference>
<dbReference type="InterPro" id="IPR051953">
    <property type="entry name" value="Plant_SW-associated_TFs"/>
</dbReference>
<dbReference type="SMART" id="SM00717">
    <property type="entry name" value="SANT"/>
    <property type="match status" value="1"/>
</dbReference>
<sequence>MNYLRPNLKHGNYTPQEEQIIIKLHQQYGNKWSLIAEKLPGRTDNDVKNHWHSQLKRTWKQRNINCECDDDLSFQALNIKASHHDSSSESESKILKVVVDDFHNNILESSSLMCTQMSTSASPQQNSASFASLDDVESSLNTQHPSWQHNNKFQQFSGDFWAEPFIPENTFTQYCYHRQIGTAAQHFFHMMLHTSEWSLHNSK</sequence>
<dbReference type="GO" id="GO:0003677">
    <property type="term" value="F:DNA binding"/>
    <property type="evidence" value="ECO:0007669"/>
    <property type="project" value="UniProtKB-KW"/>
</dbReference>
<dbReference type="CDD" id="cd00167">
    <property type="entry name" value="SANT"/>
    <property type="match status" value="1"/>
</dbReference>
<dbReference type="InterPro" id="IPR009057">
    <property type="entry name" value="Homeodomain-like_sf"/>
</dbReference>
<evidence type="ECO:0000256" key="5">
    <source>
        <dbReference type="ARBA" id="ARBA00023163"/>
    </source>
</evidence>
<dbReference type="SUPFAM" id="SSF46689">
    <property type="entry name" value="Homeodomain-like"/>
    <property type="match status" value="1"/>
</dbReference>
<evidence type="ECO:0000256" key="2">
    <source>
        <dbReference type="ARBA" id="ARBA00022737"/>
    </source>
</evidence>
<dbReference type="InterPro" id="IPR001005">
    <property type="entry name" value="SANT/Myb"/>
</dbReference>
<comment type="subcellular location">
    <subcellularLocation>
        <location evidence="1">Nucleus</location>
    </subcellularLocation>
</comment>
<dbReference type="EMBL" id="JAAIUW010000012">
    <property type="protein sequence ID" value="KAF7805858.1"/>
    <property type="molecule type" value="Genomic_DNA"/>
</dbReference>
<organism evidence="9 10">
    <name type="scientific">Senna tora</name>
    <dbReference type="NCBI Taxonomy" id="362788"/>
    <lineage>
        <taxon>Eukaryota</taxon>
        <taxon>Viridiplantae</taxon>
        <taxon>Streptophyta</taxon>
        <taxon>Embryophyta</taxon>
        <taxon>Tracheophyta</taxon>
        <taxon>Spermatophyta</taxon>
        <taxon>Magnoliopsida</taxon>
        <taxon>eudicotyledons</taxon>
        <taxon>Gunneridae</taxon>
        <taxon>Pentapetalae</taxon>
        <taxon>rosids</taxon>
        <taxon>fabids</taxon>
        <taxon>Fabales</taxon>
        <taxon>Fabaceae</taxon>
        <taxon>Caesalpinioideae</taxon>
        <taxon>Cassia clade</taxon>
        <taxon>Senna</taxon>
    </lineage>
</organism>
<dbReference type="AlphaFoldDB" id="A0A834SNE4"/>
<feature type="domain" description="HTH myb-type" evidence="8">
    <location>
        <begin position="5"/>
        <end position="59"/>
    </location>
</feature>
<dbReference type="PANTHER" id="PTHR47997">
    <property type="entry name" value="MYB DOMAIN PROTEIN 55"/>
    <property type="match status" value="1"/>
</dbReference>
<keyword evidence="4" id="KW-0238">DNA-binding</keyword>
<dbReference type="OrthoDB" id="2143914at2759"/>
<accession>A0A834SNE4</accession>
<comment type="caution">
    <text evidence="9">The sequence shown here is derived from an EMBL/GenBank/DDBJ whole genome shotgun (WGS) entry which is preliminary data.</text>
</comment>
<keyword evidence="10" id="KW-1185">Reference proteome</keyword>
<evidence type="ECO:0000313" key="9">
    <source>
        <dbReference type="EMBL" id="KAF7805858.1"/>
    </source>
</evidence>
<name>A0A834SNE4_9FABA</name>
<dbReference type="Pfam" id="PF00249">
    <property type="entry name" value="Myb_DNA-binding"/>
    <property type="match status" value="1"/>
</dbReference>
<gene>
    <name evidence="9" type="ORF">G2W53_038019</name>
</gene>
<feature type="domain" description="Myb-like" evidence="7">
    <location>
        <begin position="5"/>
        <end position="55"/>
    </location>
</feature>
<evidence type="ECO:0000256" key="1">
    <source>
        <dbReference type="ARBA" id="ARBA00004123"/>
    </source>
</evidence>
<keyword evidence="6" id="KW-0539">Nucleus</keyword>
<dbReference type="PROSITE" id="PS51294">
    <property type="entry name" value="HTH_MYB"/>
    <property type="match status" value="1"/>
</dbReference>
<dbReference type="Gene3D" id="1.10.10.60">
    <property type="entry name" value="Homeodomain-like"/>
    <property type="match status" value="1"/>
</dbReference>
<keyword evidence="5" id="KW-0804">Transcription</keyword>
<evidence type="ECO:0000259" key="8">
    <source>
        <dbReference type="PROSITE" id="PS51294"/>
    </source>
</evidence>
<dbReference type="InterPro" id="IPR017930">
    <property type="entry name" value="Myb_dom"/>
</dbReference>